<name>A0A060HI95_9ARCH</name>
<organism evidence="1 2">
    <name type="scientific">Nitrososphaera viennensis EN76</name>
    <dbReference type="NCBI Taxonomy" id="926571"/>
    <lineage>
        <taxon>Archaea</taxon>
        <taxon>Nitrososphaerota</taxon>
        <taxon>Nitrososphaeria</taxon>
        <taxon>Nitrososphaerales</taxon>
        <taxon>Nitrososphaeraceae</taxon>
        <taxon>Nitrososphaera</taxon>
    </lineage>
</organism>
<keyword evidence="2" id="KW-1185">Reference proteome</keyword>
<proteinExistence type="predicted"/>
<dbReference type="KEGG" id="nvn:NVIE_010380"/>
<evidence type="ECO:0000313" key="1">
    <source>
        <dbReference type="EMBL" id="AIC15263.1"/>
    </source>
</evidence>
<dbReference type="HOGENOM" id="CLU_3094242_0_0_2"/>
<dbReference type="EMBL" id="CP007536">
    <property type="protein sequence ID" value="AIC15263.1"/>
    <property type="molecule type" value="Genomic_DNA"/>
</dbReference>
<gene>
    <name evidence="1" type="ORF">NVIE_010380</name>
</gene>
<protein>
    <submittedName>
        <fullName evidence="1">Uncharacterized protein</fullName>
    </submittedName>
</protein>
<dbReference type="STRING" id="926571.NVIE_010380"/>
<reference evidence="1 2" key="1">
    <citation type="journal article" date="2014" name="Int. J. Syst. Evol. Microbiol.">
        <title>Nitrososphaera viennensis gen. nov., sp. nov., an aerobic and mesophilic, ammonia-oxidizing archaeon from soil and a member of the archaeal phylum Thaumarchaeota.</title>
        <authorList>
            <person name="Stieglmeier M."/>
            <person name="Klingl A."/>
            <person name="Alves R.J."/>
            <person name="Rittmann S.K."/>
            <person name="Melcher M."/>
            <person name="Leisch N."/>
            <person name="Schleper C."/>
        </authorList>
    </citation>
    <scope>NUCLEOTIDE SEQUENCE [LARGE SCALE GENOMIC DNA]</scope>
    <source>
        <strain evidence="1">EN76</strain>
    </source>
</reference>
<dbReference type="AlphaFoldDB" id="A0A060HI95"/>
<sequence length="51" mass="5607">MTEYIIQKIYTIKPVLVQEEDFVTAWAVQNGGGSDTAYAFLAAKSNVVQVV</sequence>
<evidence type="ECO:0000313" key="2">
    <source>
        <dbReference type="Proteomes" id="UP000027093"/>
    </source>
</evidence>
<dbReference type="Proteomes" id="UP000027093">
    <property type="component" value="Chromosome"/>
</dbReference>
<accession>A0A060HI95</accession>